<name>A0A914I7H6_GLORO</name>
<keyword evidence="1" id="KW-1185">Reference proteome</keyword>
<evidence type="ECO:0000313" key="1">
    <source>
        <dbReference type="Proteomes" id="UP000887572"/>
    </source>
</evidence>
<dbReference type="Proteomes" id="UP000887572">
    <property type="component" value="Unplaced"/>
</dbReference>
<dbReference type="AlphaFoldDB" id="A0A914I7H6"/>
<accession>A0A914I7H6</accession>
<organism evidence="1 2">
    <name type="scientific">Globodera rostochiensis</name>
    <name type="common">Golden nematode worm</name>
    <name type="synonym">Heterodera rostochiensis</name>
    <dbReference type="NCBI Taxonomy" id="31243"/>
    <lineage>
        <taxon>Eukaryota</taxon>
        <taxon>Metazoa</taxon>
        <taxon>Ecdysozoa</taxon>
        <taxon>Nematoda</taxon>
        <taxon>Chromadorea</taxon>
        <taxon>Rhabditida</taxon>
        <taxon>Tylenchina</taxon>
        <taxon>Tylenchomorpha</taxon>
        <taxon>Tylenchoidea</taxon>
        <taxon>Heteroderidae</taxon>
        <taxon>Heteroderinae</taxon>
        <taxon>Globodera</taxon>
    </lineage>
</organism>
<sequence length="97" mass="11054">MDKCGPSKLSSRVWWKSTRPIDRDQLTAASPPARPPIDFKWALTLWLDESTWLAPANKVSSPTVNYCKQKLLLDGMDEFRSRTAPAVSDELNDKQYN</sequence>
<dbReference type="WBParaSite" id="Gr19_v10_g8006.t1">
    <property type="protein sequence ID" value="Gr19_v10_g8006.t1"/>
    <property type="gene ID" value="Gr19_v10_g8006"/>
</dbReference>
<reference evidence="2" key="1">
    <citation type="submission" date="2022-11" db="UniProtKB">
        <authorList>
            <consortium name="WormBaseParasite"/>
        </authorList>
    </citation>
    <scope>IDENTIFICATION</scope>
</reference>
<protein>
    <submittedName>
        <fullName evidence="2">Transposase</fullName>
    </submittedName>
</protein>
<proteinExistence type="predicted"/>
<evidence type="ECO:0000313" key="2">
    <source>
        <dbReference type="WBParaSite" id="Gr19_v10_g8006.t1"/>
    </source>
</evidence>